<sequence>PCIIHDIHGKIMAWHLPRALSPRTQQGDMMHAAANLSAVFFRNVKAGKAWRDERSAFKDASTCRMLTPGLANISPAWFQQGHATPPNMPQVGAVLKTPAGQAWLYKAAESNAILSAVLSVVHPPLYRGAREVMLRLREQPDLAEAIDNWHSVFTGVAVISNRSTCLHRDTGGRFAWYDLLASCGPYHGAKLCLPAIGIELEYPPGTIDAVSGMSLAHSVPGFDGERLCHAFFMKDSVHHFARVEAPGWM</sequence>
<protein>
    <submittedName>
        <fullName evidence="1">Uncharacterized protein</fullName>
    </submittedName>
</protein>
<reference evidence="1" key="2">
    <citation type="journal article" date="2022" name="New Phytol.">
        <title>Evolutionary transition to the ectomycorrhizal habit in the genomes of a hyperdiverse lineage of mushroom-forming fungi.</title>
        <authorList>
            <person name="Looney B."/>
            <person name="Miyauchi S."/>
            <person name="Morin E."/>
            <person name="Drula E."/>
            <person name="Courty P.E."/>
            <person name="Kohler A."/>
            <person name="Kuo A."/>
            <person name="LaButti K."/>
            <person name="Pangilinan J."/>
            <person name="Lipzen A."/>
            <person name="Riley R."/>
            <person name="Andreopoulos W."/>
            <person name="He G."/>
            <person name="Johnson J."/>
            <person name="Nolan M."/>
            <person name="Tritt A."/>
            <person name="Barry K.W."/>
            <person name="Grigoriev I.V."/>
            <person name="Nagy L.G."/>
            <person name="Hibbett D."/>
            <person name="Henrissat B."/>
            <person name="Matheny P.B."/>
            <person name="Labbe J."/>
            <person name="Martin F.M."/>
        </authorList>
    </citation>
    <scope>NUCLEOTIDE SEQUENCE</scope>
    <source>
        <strain evidence="1">FP105234-sp</strain>
    </source>
</reference>
<comment type="caution">
    <text evidence="1">The sequence shown here is derived from an EMBL/GenBank/DDBJ whole genome shotgun (WGS) entry which is preliminary data.</text>
</comment>
<accession>A0ACB8R3Q4</accession>
<proteinExistence type="predicted"/>
<keyword evidence="2" id="KW-1185">Reference proteome</keyword>
<reference evidence="1" key="1">
    <citation type="submission" date="2021-02" db="EMBL/GenBank/DDBJ databases">
        <authorList>
            <consortium name="DOE Joint Genome Institute"/>
            <person name="Ahrendt S."/>
            <person name="Looney B.P."/>
            <person name="Miyauchi S."/>
            <person name="Morin E."/>
            <person name="Drula E."/>
            <person name="Courty P.E."/>
            <person name="Chicoki N."/>
            <person name="Fauchery L."/>
            <person name="Kohler A."/>
            <person name="Kuo A."/>
            <person name="Labutti K."/>
            <person name="Pangilinan J."/>
            <person name="Lipzen A."/>
            <person name="Riley R."/>
            <person name="Andreopoulos W."/>
            <person name="He G."/>
            <person name="Johnson J."/>
            <person name="Barry K.W."/>
            <person name="Grigoriev I.V."/>
            <person name="Nagy L."/>
            <person name="Hibbett D."/>
            <person name="Henrissat B."/>
            <person name="Matheny P.B."/>
            <person name="Labbe J."/>
            <person name="Martin F."/>
        </authorList>
    </citation>
    <scope>NUCLEOTIDE SEQUENCE</scope>
    <source>
        <strain evidence="1">FP105234-sp</strain>
    </source>
</reference>
<feature type="non-terminal residue" evidence="1">
    <location>
        <position position="1"/>
    </location>
</feature>
<name>A0ACB8R3Q4_9AGAM</name>
<dbReference type="Proteomes" id="UP000814033">
    <property type="component" value="Unassembled WGS sequence"/>
</dbReference>
<feature type="non-terminal residue" evidence="1">
    <location>
        <position position="249"/>
    </location>
</feature>
<evidence type="ECO:0000313" key="2">
    <source>
        <dbReference type="Proteomes" id="UP000814033"/>
    </source>
</evidence>
<gene>
    <name evidence="1" type="ORF">FA95DRAFT_1463960</name>
</gene>
<evidence type="ECO:0000313" key="1">
    <source>
        <dbReference type="EMBL" id="KAI0038756.1"/>
    </source>
</evidence>
<organism evidence="1 2">
    <name type="scientific">Auriscalpium vulgare</name>
    <dbReference type="NCBI Taxonomy" id="40419"/>
    <lineage>
        <taxon>Eukaryota</taxon>
        <taxon>Fungi</taxon>
        <taxon>Dikarya</taxon>
        <taxon>Basidiomycota</taxon>
        <taxon>Agaricomycotina</taxon>
        <taxon>Agaricomycetes</taxon>
        <taxon>Russulales</taxon>
        <taxon>Auriscalpiaceae</taxon>
        <taxon>Auriscalpium</taxon>
    </lineage>
</organism>
<dbReference type="EMBL" id="MU276419">
    <property type="protein sequence ID" value="KAI0038756.1"/>
    <property type="molecule type" value="Genomic_DNA"/>
</dbReference>